<dbReference type="EMBL" id="JAHYIQ010000006">
    <property type="protein sequence ID" value="KAK1131370.1"/>
    <property type="molecule type" value="Genomic_DNA"/>
</dbReference>
<dbReference type="Proteomes" id="UP001177670">
    <property type="component" value="Unassembled WGS sequence"/>
</dbReference>
<dbReference type="AlphaFoldDB" id="A0AA40KSP0"/>
<reference evidence="2" key="1">
    <citation type="submission" date="2021-10" db="EMBL/GenBank/DDBJ databases">
        <title>Melipona bicolor Genome sequencing and assembly.</title>
        <authorList>
            <person name="Araujo N.S."/>
            <person name="Arias M.C."/>
        </authorList>
    </citation>
    <scope>NUCLEOTIDE SEQUENCE</scope>
    <source>
        <strain evidence="2">USP_2M_L1-L4_2017</strain>
        <tissue evidence="2">Whole body</tissue>
    </source>
</reference>
<feature type="region of interest" description="Disordered" evidence="1">
    <location>
        <begin position="39"/>
        <end position="86"/>
    </location>
</feature>
<feature type="compositionally biased region" description="Basic and acidic residues" evidence="1">
    <location>
        <begin position="46"/>
        <end position="55"/>
    </location>
</feature>
<comment type="caution">
    <text evidence="2">The sequence shown here is derived from an EMBL/GenBank/DDBJ whole genome shotgun (WGS) entry which is preliminary data.</text>
</comment>
<keyword evidence="3" id="KW-1185">Reference proteome</keyword>
<evidence type="ECO:0000256" key="1">
    <source>
        <dbReference type="SAM" id="MobiDB-lite"/>
    </source>
</evidence>
<evidence type="ECO:0000313" key="2">
    <source>
        <dbReference type="EMBL" id="KAK1131370.1"/>
    </source>
</evidence>
<protein>
    <submittedName>
        <fullName evidence="2">Uncharacterized protein</fullName>
    </submittedName>
</protein>
<accession>A0AA40KSP0</accession>
<evidence type="ECO:0000313" key="3">
    <source>
        <dbReference type="Proteomes" id="UP001177670"/>
    </source>
</evidence>
<name>A0AA40KSP0_9HYME</name>
<feature type="compositionally biased region" description="Basic and acidic residues" evidence="1">
    <location>
        <begin position="64"/>
        <end position="86"/>
    </location>
</feature>
<proteinExistence type="predicted"/>
<organism evidence="2 3">
    <name type="scientific">Melipona bicolor</name>
    <dbReference type="NCBI Taxonomy" id="60889"/>
    <lineage>
        <taxon>Eukaryota</taxon>
        <taxon>Metazoa</taxon>
        <taxon>Ecdysozoa</taxon>
        <taxon>Arthropoda</taxon>
        <taxon>Hexapoda</taxon>
        <taxon>Insecta</taxon>
        <taxon>Pterygota</taxon>
        <taxon>Neoptera</taxon>
        <taxon>Endopterygota</taxon>
        <taxon>Hymenoptera</taxon>
        <taxon>Apocrita</taxon>
        <taxon>Aculeata</taxon>
        <taxon>Apoidea</taxon>
        <taxon>Anthophila</taxon>
        <taxon>Apidae</taxon>
        <taxon>Melipona</taxon>
    </lineage>
</organism>
<sequence length="86" mass="9979">MNSPTPLGVAERVGKNWRKPCVRVRGGFYGTWDSGLPLARQKKRRENSSREKDSFSEQTEMENEPEKLERDCKDLGGRREVREGRL</sequence>
<gene>
    <name evidence="2" type="ORF">K0M31_017655</name>
</gene>